<reference evidence="1 2" key="1">
    <citation type="submission" date="2021-06" db="EMBL/GenBank/DDBJ databases">
        <title>Caerostris extrusa draft genome.</title>
        <authorList>
            <person name="Kono N."/>
            <person name="Arakawa K."/>
        </authorList>
    </citation>
    <scope>NUCLEOTIDE SEQUENCE [LARGE SCALE GENOMIC DNA]</scope>
</reference>
<accession>A0AAV4UN46</accession>
<gene>
    <name evidence="1" type="ORF">CEXT_566421</name>
</gene>
<dbReference type="Proteomes" id="UP001054945">
    <property type="component" value="Unassembled WGS sequence"/>
</dbReference>
<proteinExistence type="predicted"/>
<name>A0AAV4UN46_CAEEX</name>
<protein>
    <submittedName>
        <fullName evidence="1">Uncharacterized protein</fullName>
    </submittedName>
</protein>
<dbReference type="EMBL" id="BPLR01013167">
    <property type="protein sequence ID" value="GIY59135.1"/>
    <property type="molecule type" value="Genomic_DNA"/>
</dbReference>
<comment type="caution">
    <text evidence="1">The sequence shown here is derived from an EMBL/GenBank/DDBJ whole genome shotgun (WGS) entry which is preliminary data.</text>
</comment>
<evidence type="ECO:0000313" key="1">
    <source>
        <dbReference type="EMBL" id="GIY59135.1"/>
    </source>
</evidence>
<dbReference type="AlphaFoldDB" id="A0AAV4UN46"/>
<evidence type="ECO:0000313" key="2">
    <source>
        <dbReference type="Proteomes" id="UP001054945"/>
    </source>
</evidence>
<sequence>MLLIIHRDLLPFFLGKEKSKRRVALGKFYEKIFFERARGFYDPKRTIRIPSCEYDEAEEVAKLLQTCSDGSEGCY</sequence>
<organism evidence="1 2">
    <name type="scientific">Caerostris extrusa</name>
    <name type="common">Bark spider</name>
    <name type="synonym">Caerostris bankana</name>
    <dbReference type="NCBI Taxonomy" id="172846"/>
    <lineage>
        <taxon>Eukaryota</taxon>
        <taxon>Metazoa</taxon>
        <taxon>Ecdysozoa</taxon>
        <taxon>Arthropoda</taxon>
        <taxon>Chelicerata</taxon>
        <taxon>Arachnida</taxon>
        <taxon>Araneae</taxon>
        <taxon>Araneomorphae</taxon>
        <taxon>Entelegynae</taxon>
        <taxon>Araneoidea</taxon>
        <taxon>Araneidae</taxon>
        <taxon>Caerostris</taxon>
    </lineage>
</organism>
<keyword evidence="2" id="KW-1185">Reference proteome</keyword>